<protein>
    <recommendedName>
        <fullName evidence="1">N-acetyltransferase domain-containing protein</fullName>
    </recommendedName>
</protein>
<dbReference type="AlphaFoldDB" id="A0AA38RFX1"/>
<name>A0AA38RFX1_9PEZI</name>
<dbReference type="Proteomes" id="UP001174694">
    <property type="component" value="Unassembled WGS sequence"/>
</dbReference>
<dbReference type="Gene3D" id="3.40.630.30">
    <property type="match status" value="1"/>
</dbReference>
<dbReference type="SUPFAM" id="SSF55729">
    <property type="entry name" value="Acyl-CoA N-acyltransferases (Nat)"/>
    <property type="match status" value="1"/>
</dbReference>
<organism evidence="2 3">
    <name type="scientific">Pleurostoma richardsiae</name>
    <dbReference type="NCBI Taxonomy" id="41990"/>
    <lineage>
        <taxon>Eukaryota</taxon>
        <taxon>Fungi</taxon>
        <taxon>Dikarya</taxon>
        <taxon>Ascomycota</taxon>
        <taxon>Pezizomycotina</taxon>
        <taxon>Sordariomycetes</taxon>
        <taxon>Sordariomycetidae</taxon>
        <taxon>Calosphaeriales</taxon>
        <taxon>Pleurostomataceae</taxon>
        <taxon>Pleurostoma</taxon>
    </lineage>
</organism>
<evidence type="ECO:0000313" key="2">
    <source>
        <dbReference type="EMBL" id="KAJ9130903.1"/>
    </source>
</evidence>
<reference evidence="2" key="1">
    <citation type="submission" date="2022-07" db="EMBL/GenBank/DDBJ databases">
        <title>Fungi with potential for degradation of polypropylene.</title>
        <authorList>
            <person name="Gostincar C."/>
        </authorList>
    </citation>
    <scope>NUCLEOTIDE SEQUENCE</scope>
    <source>
        <strain evidence="2">EXF-13308</strain>
    </source>
</reference>
<keyword evidence="3" id="KW-1185">Reference proteome</keyword>
<dbReference type="InterPro" id="IPR000182">
    <property type="entry name" value="GNAT_dom"/>
</dbReference>
<comment type="caution">
    <text evidence="2">The sequence shown here is derived from an EMBL/GenBank/DDBJ whole genome shotgun (WGS) entry which is preliminary data.</text>
</comment>
<dbReference type="PANTHER" id="PTHR42791">
    <property type="entry name" value="GNAT FAMILY ACETYLTRANSFERASE"/>
    <property type="match status" value="1"/>
</dbReference>
<dbReference type="PANTHER" id="PTHR42791:SF2">
    <property type="entry name" value="N-ACETYLTRANSFERASE DOMAIN-CONTAINING PROTEIN"/>
    <property type="match status" value="1"/>
</dbReference>
<gene>
    <name evidence="2" type="ORF">NKR23_g11968</name>
</gene>
<dbReference type="CDD" id="cd04301">
    <property type="entry name" value="NAT_SF"/>
    <property type="match status" value="1"/>
</dbReference>
<dbReference type="InterPro" id="IPR052523">
    <property type="entry name" value="Trichothecene_AcTrans"/>
</dbReference>
<evidence type="ECO:0000259" key="1">
    <source>
        <dbReference type="PROSITE" id="PS51186"/>
    </source>
</evidence>
<dbReference type="Pfam" id="PF00583">
    <property type="entry name" value="Acetyltransf_1"/>
    <property type="match status" value="1"/>
</dbReference>
<proteinExistence type="predicted"/>
<dbReference type="InterPro" id="IPR016181">
    <property type="entry name" value="Acyl_CoA_acyltransferase"/>
</dbReference>
<dbReference type="PROSITE" id="PS51186">
    <property type="entry name" value="GNAT"/>
    <property type="match status" value="1"/>
</dbReference>
<feature type="domain" description="N-acetyltransferase" evidence="1">
    <location>
        <begin position="74"/>
        <end position="224"/>
    </location>
</feature>
<sequence>MPTYKIEGCTVADAAALACNNMSAFWTDATWLLNWEDQPLEYIIAQCTKRMPTVLTTDRAHRRHQKVIDAETGAVMGYARWILPDRLTGEWLEAQTPAVSTIDEKAFMELFSSATWISRSDVNNLGKPLQVIMDRLMRGKEYLELDYLAVHPDYRGRGIATMLVESGIAESERMGVDVIVMAYKAAVGLYKRIGFDTLESLIQDTSKYGGASEFGAYFMVRNVRRDP</sequence>
<dbReference type="GO" id="GO:0016747">
    <property type="term" value="F:acyltransferase activity, transferring groups other than amino-acyl groups"/>
    <property type="evidence" value="ECO:0007669"/>
    <property type="project" value="InterPro"/>
</dbReference>
<evidence type="ECO:0000313" key="3">
    <source>
        <dbReference type="Proteomes" id="UP001174694"/>
    </source>
</evidence>
<accession>A0AA38RFX1</accession>
<dbReference type="EMBL" id="JANBVO010000076">
    <property type="protein sequence ID" value="KAJ9130903.1"/>
    <property type="molecule type" value="Genomic_DNA"/>
</dbReference>